<protein>
    <recommendedName>
        <fullName evidence="3">IPExxxVDY family protein</fullName>
    </recommendedName>
</protein>
<accession>A0ABQ1WBY5</accession>
<evidence type="ECO:0000313" key="2">
    <source>
        <dbReference type="Proteomes" id="UP000634043"/>
    </source>
</evidence>
<keyword evidence="2" id="KW-1185">Reference proteome</keyword>
<evidence type="ECO:0008006" key="3">
    <source>
        <dbReference type="Google" id="ProtNLM"/>
    </source>
</evidence>
<reference evidence="2" key="1">
    <citation type="journal article" date="2019" name="Int. J. Syst. Evol. Microbiol.">
        <title>The Global Catalogue of Microorganisms (GCM) 10K type strain sequencing project: providing services to taxonomists for standard genome sequencing and annotation.</title>
        <authorList>
            <consortium name="The Broad Institute Genomics Platform"/>
            <consortium name="The Broad Institute Genome Sequencing Center for Infectious Disease"/>
            <person name="Wu L."/>
            <person name="Ma J."/>
        </authorList>
    </citation>
    <scope>NUCLEOTIDE SEQUENCE [LARGE SCALE GENOMIC DNA]</scope>
    <source>
        <strain evidence="2">CGMCC 1.12749</strain>
    </source>
</reference>
<gene>
    <name evidence="1" type="ORF">GCM10011323_28750</name>
</gene>
<dbReference type="RefSeq" id="WP_188502210.1">
    <property type="nucleotide sequence ID" value="NZ_BMFP01000005.1"/>
</dbReference>
<dbReference type="Proteomes" id="UP000634043">
    <property type="component" value="Unassembled WGS sequence"/>
</dbReference>
<proteinExistence type="predicted"/>
<name>A0ABQ1WBY5_9BACT</name>
<comment type="caution">
    <text evidence="1">The sequence shown here is derived from an EMBL/GenBank/DDBJ whole genome shotgun (WGS) entry which is preliminary data.</text>
</comment>
<sequence length="142" mass="16121">MKYDNVNYSDHAAYLAQQLGRKPGMIELLSFEGNQNLMLINRRSLKNNAYLISYTNSTAVRLLSDGTMKGGLVELHSREAGHRFYSVMFEEKDAEEEHYLILDASVESVMVGGLRATLVQSVQLITIEDLVQRYNPIMYNLA</sequence>
<dbReference type="EMBL" id="BMFP01000005">
    <property type="protein sequence ID" value="GGG23065.1"/>
    <property type="molecule type" value="Genomic_DNA"/>
</dbReference>
<organism evidence="1 2">
    <name type="scientific">Pontibacter amylolyticus</name>
    <dbReference type="NCBI Taxonomy" id="1424080"/>
    <lineage>
        <taxon>Bacteria</taxon>
        <taxon>Pseudomonadati</taxon>
        <taxon>Bacteroidota</taxon>
        <taxon>Cytophagia</taxon>
        <taxon>Cytophagales</taxon>
        <taxon>Hymenobacteraceae</taxon>
        <taxon>Pontibacter</taxon>
    </lineage>
</organism>
<evidence type="ECO:0000313" key="1">
    <source>
        <dbReference type="EMBL" id="GGG23065.1"/>
    </source>
</evidence>